<proteinExistence type="predicted"/>
<comment type="caution">
    <text evidence="1">The sequence shown here is derived from an EMBL/GenBank/DDBJ whole genome shotgun (WGS) entry which is preliminary data.</text>
</comment>
<keyword evidence="2" id="KW-1185">Reference proteome</keyword>
<accession>A0A1R3JU08</accession>
<reference evidence="2" key="1">
    <citation type="submission" date="2013-09" db="EMBL/GenBank/DDBJ databases">
        <title>Corchorus olitorius genome sequencing.</title>
        <authorList>
            <person name="Alam M."/>
            <person name="Haque M.S."/>
            <person name="Islam M.S."/>
            <person name="Emdad E.M."/>
            <person name="Islam M.M."/>
            <person name="Ahmed B."/>
            <person name="Halim A."/>
            <person name="Hossen Q.M.M."/>
            <person name="Hossain M.Z."/>
            <person name="Ahmed R."/>
            <person name="Khan M.M."/>
            <person name="Islam R."/>
            <person name="Rashid M.M."/>
            <person name="Khan S.A."/>
            <person name="Rahman M.S."/>
            <person name="Alam M."/>
            <person name="Yahiya A.S."/>
            <person name="Khan M.S."/>
            <person name="Azam M.S."/>
            <person name="Haque T."/>
            <person name="Lashkar M.Z.H."/>
            <person name="Akhand A.I."/>
            <person name="Morshed G."/>
            <person name="Roy S."/>
            <person name="Uddin K.S."/>
            <person name="Rabeya T."/>
            <person name="Hossain A.S."/>
            <person name="Chowdhury A."/>
            <person name="Snigdha A.R."/>
            <person name="Mortoza M.S."/>
            <person name="Matin S.A."/>
            <person name="Hoque S.M.E."/>
            <person name="Islam M.K."/>
            <person name="Roy D.K."/>
            <person name="Haider R."/>
            <person name="Moosa M.M."/>
            <person name="Elias S.M."/>
            <person name="Hasan A.M."/>
            <person name="Jahan S."/>
            <person name="Shafiuddin M."/>
            <person name="Mahmood N."/>
            <person name="Shommy N.S."/>
        </authorList>
    </citation>
    <scope>NUCLEOTIDE SEQUENCE [LARGE SCALE GENOMIC DNA]</scope>
    <source>
        <strain evidence="2">cv. O-4</strain>
    </source>
</reference>
<dbReference type="AlphaFoldDB" id="A0A1R3JU08"/>
<evidence type="ECO:0000313" key="1">
    <source>
        <dbReference type="EMBL" id="OMO98231.1"/>
    </source>
</evidence>
<gene>
    <name evidence="1" type="ORF">COLO4_14053</name>
</gene>
<evidence type="ECO:0000313" key="2">
    <source>
        <dbReference type="Proteomes" id="UP000187203"/>
    </source>
</evidence>
<dbReference type="EMBL" id="AWUE01015369">
    <property type="protein sequence ID" value="OMO98231.1"/>
    <property type="molecule type" value="Genomic_DNA"/>
</dbReference>
<dbReference type="Proteomes" id="UP000187203">
    <property type="component" value="Unassembled WGS sequence"/>
</dbReference>
<organism evidence="1 2">
    <name type="scientific">Corchorus olitorius</name>
    <dbReference type="NCBI Taxonomy" id="93759"/>
    <lineage>
        <taxon>Eukaryota</taxon>
        <taxon>Viridiplantae</taxon>
        <taxon>Streptophyta</taxon>
        <taxon>Embryophyta</taxon>
        <taxon>Tracheophyta</taxon>
        <taxon>Spermatophyta</taxon>
        <taxon>Magnoliopsida</taxon>
        <taxon>eudicotyledons</taxon>
        <taxon>Gunneridae</taxon>
        <taxon>Pentapetalae</taxon>
        <taxon>rosids</taxon>
        <taxon>malvids</taxon>
        <taxon>Malvales</taxon>
        <taxon>Malvaceae</taxon>
        <taxon>Grewioideae</taxon>
        <taxon>Apeibeae</taxon>
        <taxon>Corchorus</taxon>
    </lineage>
</organism>
<name>A0A1R3JU08_9ROSI</name>
<protein>
    <submittedName>
        <fullName evidence="1">Uncharacterized protein</fullName>
    </submittedName>
</protein>
<sequence length="63" mass="6643">MLVGVAGAVGVAVPRGLLTWPAEVESKLESFAEMALQTNQGPLKATHGLPSHGLRNYALDDRT</sequence>